<protein>
    <submittedName>
        <fullName evidence="2">Uncharacterized protein</fullName>
    </submittedName>
</protein>
<name>A0A2S7UVK0_9GAMM</name>
<keyword evidence="1" id="KW-0812">Transmembrane</keyword>
<proteinExistence type="predicted"/>
<evidence type="ECO:0000256" key="1">
    <source>
        <dbReference type="SAM" id="Phobius"/>
    </source>
</evidence>
<dbReference type="Proteomes" id="UP000239007">
    <property type="component" value="Unassembled WGS sequence"/>
</dbReference>
<gene>
    <name evidence="2" type="ORF">BTO11_10390</name>
</gene>
<feature type="transmembrane region" description="Helical" evidence="1">
    <location>
        <begin position="6"/>
        <end position="26"/>
    </location>
</feature>
<comment type="caution">
    <text evidence="2">The sequence shown here is derived from an EMBL/GenBank/DDBJ whole genome shotgun (WGS) entry which is preliminary data.</text>
</comment>
<sequence>MDSSVLPITVIVAISLFVIKEAVELYRRIMANRHKIAAIKKLLSSEIEKNNWVVKSLQRHLNGIQDGWYKSEYIIANTYPKGVRLEEKRSDGGGGGSPIFEVSTSVFDKIVFELPVLDADLFALAETAYEGVAEIKHITDSLIENITNKVNHISPDFMIAFCEYALDELNNSHTSLCSLYLKCTGNELTSHKLRTYT</sequence>
<keyword evidence="1" id="KW-0472">Membrane</keyword>
<organism evidence="2 3">
    <name type="scientific">Psychrosphaera saromensis</name>
    <dbReference type="NCBI Taxonomy" id="716813"/>
    <lineage>
        <taxon>Bacteria</taxon>
        <taxon>Pseudomonadati</taxon>
        <taxon>Pseudomonadota</taxon>
        <taxon>Gammaproteobacteria</taxon>
        <taxon>Alteromonadales</taxon>
        <taxon>Pseudoalteromonadaceae</taxon>
        <taxon>Psychrosphaera</taxon>
    </lineage>
</organism>
<dbReference type="EMBL" id="MSCH01000003">
    <property type="protein sequence ID" value="PQJ54016.1"/>
    <property type="molecule type" value="Genomic_DNA"/>
</dbReference>
<evidence type="ECO:0000313" key="2">
    <source>
        <dbReference type="EMBL" id="PQJ54016.1"/>
    </source>
</evidence>
<dbReference type="OrthoDB" id="7057254at2"/>
<reference evidence="2 3" key="1">
    <citation type="submission" date="2016-12" db="EMBL/GenBank/DDBJ databases">
        <title>Diversity of luminous bacteria.</title>
        <authorList>
            <person name="Yoshizawa S."/>
            <person name="Kogure K."/>
        </authorList>
    </citation>
    <scope>NUCLEOTIDE SEQUENCE [LARGE SCALE GENOMIC DNA]</scope>
    <source>
        <strain evidence="2 3">SA4-48</strain>
    </source>
</reference>
<evidence type="ECO:0000313" key="3">
    <source>
        <dbReference type="Proteomes" id="UP000239007"/>
    </source>
</evidence>
<accession>A0A2S7UVK0</accession>
<dbReference type="RefSeq" id="WP_105052525.1">
    <property type="nucleotide sequence ID" value="NZ_BMYG01000007.1"/>
</dbReference>
<keyword evidence="1" id="KW-1133">Transmembrane helix</keyword>
<dbReference type="AlphaFoldDB" id="A0A2S7UVK0"/>
<keyword evidence="3" id="KW-1185">Reference proteome</keyword>